<keyword evidence="3" id="KW-1185">Reference proteome</keyword>
<gene>
    <name evidence="2" type="ORF">ILEXP_LOCUS42517</name>
</gene>
<evidence type="ECO:0000313" key="2">
    <source>
        <dbReference type="EMBL" id="CAK9172831.1"/>
    </source>
</evidence>
<feature type="compositionally biased region" description="Basic and acidic residues" evidence="1">
    <location>
        <begin position="1"/>
        <end position="15"/>
    </location>
</feature>
<evidence type="ECO:0000313" key="3">
    <source>
        <dbReference type="Proteomes" id="UP001642360"/>
    </source>
</evidence>
<protein>
    <submittedName>
        <fullName evidence="2">Uncharacterized protein</fullName>
    </submittedName>
</protein>
<name>A0ABC8TTL2_9AQUA</name>
<organism evidence="2 3">
    <name type="scientific">Ilex paraguariensis</name>
    <name type="common">yerba mate</name>
    <dbReference type="NCBI Taxonomy" id="185542"/>
    <lineage>
        <taxon>Eukaryota</taxon>
        <taxon>Viridiplantae</taxon>
        <taxon>Streptophyta</taxon>
        <taxon>Embryophyta</taxon>
        <taxon>Tracheophyta</taxon>
        <taxon>Spermatophyta</taxon>
        <taxon>Magnoliopsida</taxon>
        <taxon>eudicotyledons</taxon>
        <taxon>Gunneridae</taxon>
        <taxon>Pentapetalae</taxon>
        <taxon>asterids</taxon>
        <taxon>campanulids</taxon>
        <taxon>Aquifoliales</taxon>
        <taxon>Aquifoliaceae</taxon>
        <taxon>Ilex</taxon>
    </lineage>
</organism>
<dbReference type="Proteomes" id="UP001642360">
    <property type="component" value="Unassembled WGS sequence"/>
</dbReference>
<feature type="region of interest" description="Disordered" evidence="1">
    <location>
        <begin position="1"/>
        <end position="21"/>
    </location>
</feature>
<dbReference type="AlphaFoldDB" id="A0ABC8TTL2"/>
<sequence length="144" mass="16065">MHDLEYEKRGEKYRGSSDFGISSIRTVSPQADSMFQKKSPFFEDSVPGTPISRSGNSPPRYSVGAGDPFFDNFSRYDSFSAHDHGFSPQRDTLTRFDSINSTRGFDHSQDFSFDESDPFGSSGPFKVSSESQTPRKGSDNWGGF</sequence>
<evidence type="ECO:0000256" key="1">
    <source>
        <dbReference type="SAM" id="MobiDB-lite"/>
    </source>
</evidence>
<accession>A0ABC8TTL2</accession>
<reference evidence="2 3" key="1">
    <citation type="submission" date="2024-02" db="EMBL/GenBank/DDBJ databases">
        <authorList>
            <person name="Vignale AGUSTIN F."/>
            <person name="Sosa J E."/>
            <person name="Modenutti C."/>
        </authorList>
    </citation>
    <scope>NUCLEOTIDE SEQUENCE [LARGE SCALE GENOMIC DNA]</scope>
</reference>
<comment type="caution">
    <text evidence="2">The sequence shown here is derived from an EMBL/GenBank/DDBJ whole genome shotgun (WGS) entry which is preliminary data.</text>
</comment>
<feature type="region of interest" description="Disordered" evidence="1">
    <location>
        <begin position="107"/>
        <end position="144"/>
    </location>
</feature>
<feature type="region of interest" description="Disordered" evidence="1">
    <location>
        <begin position="40"/>
        <end position="64"/>
    </location>
</feature>
<proteinExistence type="predicted"/>
<dbReference type="EMBL" id="CAUOFW020006069">
    <property type="protein sequence ID" value="CAK9172831.1"/>
    <property type="molecule type" value="Genomic_DNA"/>
</dbReference>